<evidence type="ECO:0000256" key="3">
    <source>
        <dbReference type="ARBA" id="ARBA00022723"/>
    </source>
</evidence>
<dbReference type="OrthoDB" id="8656at2157"/>
<dbReference type="SUPFAM" id="SSF56796">
    <property type="entry name" value="Dehydroquinate synthase-like"/>
    <property type="match status" value="1"/>
</dbReference>
<dbReference type="InterPro" id="IPR023002">
    <property type="entry name" value="G1P_dehydrogenase_arc"/>
</dbReference>
<keyword evidence="2 11" id="KW-0444">Lipid biosynthesis</keyword>
<comment type="subunit">
    <text evidence="11">Homodimer.</text>
</comment>
<dbReference type="Pfam" id="PF13685">
    <property type="entry name" value="Fe-ADH_2"/>
    <property type="match status" value="1"/>
</dbReference>
<evidence type="ECO:0000256" key="7">
    <source>
        <dbReference type="ARBA" id="ARBA00023027"/>
    </source>
</evidence>
<dbReference type="GO" id="GO:0050492">
    <property type="term" value="F:glycerol-1-phosphate dehydrogenase [NAD(P)+] activity"/>
    <property type="evidence" value="ECO:0007669"/>
    <property type="project" value="UniProtKB-UniRule"/>
</dbReference>
<keyword evidence="4 11" id="KW-0862">Zinc</keyword>
<evidence type="ECO:0000256" key="8">
    <source>
        <dbReference type="ARBA" id="ARBA00023098"/>
    </source>
</evidence>
<evidence type="ECO:0000256" key="1">
    <source>
        <dbReference type="ARBA" id="ARBA00022490"/>
    </source>
</evidence>
<dbReference type="PANTHER" id="PTHR43616:SF5">
    <property type="entry name" value="GLYCEROL DEHYDROGENASE 1"/>
    <property type="match status" value="1"/>
</dbReference>
<evidence type="ECO:0000256" key="12">
    <source>
        <dbReference type="PIRSR" id="PIRSR000112-1"/>
    </source>
</evidence>
<feature type="binding site" evidence="11">
    <location>
        <position position="115"/>
    </location>
    <ligand>
        <name>substrate</name>
    </ligand>
</feature>
<comment type="cofactor">
    <cofactor evidence="11 12">
        <name>Zn(2+)</name>
        <dbReference type="ChEBI" id="CHEBI:29105"/>
    </cofactor>
    <text evidence="11 12">Binds 1 zinc ion per subunit.</text>
</comment>
<evidence type="ECO:0000256" key="14">
    <source>
        <dbReference type="PIRSR" id="PIRSR000112-3"/>
    </source>
</evidence>
<feature type="binding site" evidence="11 14">
    <location>
        <begin position="110"/>
        <end position="113"/>
    </location>
    <ligand>
        <name>NAD(+)</name>
        <dbReference type="ChEBI" id="CHEBI:57540"/>
    </ligand>
</feature>
<dbReference type="Gene3D" id="3.40.50.1970">
    <property type="match status" value="1"/>
</dbReference>
<organism evidence="15 16">
    <name type="scientific">Thermocladium modestius</name>
    <dbReference type="NCBI Taxonomy" id="62609"/>
    <lineage>
        <taxon>Archaea</taxon>
        <taxon>Thermoproteota</taxon>
        <taxon>Thermoprotei</taxon>
        <taxon>Thermoproteales</taxon>
        <taxon>Thermoproteaceae</taxon>
        <taxon>Thermocladium</taxon>
    </lineage>
</organism>
<feature type="binding site" evidence="12">
    <location>
        <position position="166"/>
    </location>
    <ligand>
        <name>glycerol</name>
        <dbReference type="ChEBI" id="CHEBI:17754"/>
    </ligand>
</feature>
<evidence type="ECO:0000256" key="2">
    <source>
        <dbReference type="ARBA" id="ARBA00022516"/>
    </source>
</evidence>
<comment type="similarity">
    <text evidence="11">Belongs to the glycerol-1-phosphate dehydrogenase family.</text>
</comment>
<feature type="binding site" evidence="13">
    <location>
        <position position="115"/>
    </location>
    <ligand>
        <name>glycerol</name>
        <dbReference type="ChEBI" id="CHEBI:17754"/>
    </ligand>
</feature>
<feature type="binding site" evidence="11 14">
    <location>
        <begin position="88"/>
        <end position="92"/>
    </location>
    <ligand>
        <name>NAD(+)</name>
        <dbReference type="ChEBI" id="CHEBI:57540"/>
    </ligand>
</feature>
<comment type="function">
    <text evidence="11">Catalyzes the NAD(P)H-dependent reduction of dihydroxyacetonephosphate (DHAP or glycerone phosphate) to glycerol 1-phosphate (G1P). The G1P thus generated is used as the glycerophosphate backbone of phospholipids in the cellular membranes of Archaea.</text>
</comment>
<evidence type="ECO:0000313" key="15">
    <source>
        <dbReference type="EMBL" id="GGP20410.1"/>
    </source>
</evidence>
<accession>A0A830GVH2</accession>
<sequence length="349" mass="38279">MKELEELEIPRYTLFGPGAIERLNKILDMLKLGNNALLLTGITHSKKVVDRSRNDAVIEELDDVNAQLIEELVKKHRNVDAVISIGGGRIVDAGKAVAFILDKPFISVPTVASHDGIASPYVSYTLQLELMKMGFPKVRKTPLAIIADTSIITEAPRRYLIAGIGELIGKLIAVKDWELGAKIKGEEYSEYAATLALSSYQIIMRNRQNLRRHDEVATRIVVKALIGCGVAMAIAGSSRPCSGSEHLFSHALDLLSKERRLHGALHGEQVALGSIVMAYLHGLNWRRIKRVMQELGIPVKLADIGIDKETALQALTMAHTIRPDRYTILGTDGITRKAAEAALEATELV</sequence>
<evidence type="ECO:0000256" key="10">
    <source>
        <dbReference type="ARBA" id="ARBA00023264"/>
    </source>
</evidence>
<feature type="binding site" evidence="12">
    <location>
        <position position="266"/>
    </location>
    <ligand>
        <name>glycerol</name>
        <dbReference type="ChEBI" id="CHEBI:17754"/>
    </ligand>
</feature>
<keyword evidence="8 11" id="KW-0443">Lipid metabolism</keyword>
<evidence type="ECO:0000313" key="16">
    <source>
        <dbReference type="Proteomes" id="UP000610960"/>
    </source>
</evidence>
<comment type="caution">
    <text evidence="15">The sequence shown here is derived from an EMBL/GenBank/DDBJ whole genome shotgun (WGS) entry which is preliminary data.</text>
</comment>
<dbReference type="GO" id="GO:0005737">
    <property type="term" value="C:cytoplasm"/>
    <property type="evidence" value="ECO:0007669"/>
    <property type="project" value="UniProtKB-SubCell"/>
</dbReference>
<dbReference type="Gene3D" id="1.20.1090.10">
    <property type="entry name" value="Dehydroquinate synthase-like - alpha domain"/>
    <property type="match status" value="1"/>
</dbReference>
<evidence type="ECO:0000256" key="13">
    <source>
        <dbReference type="PIRSR" id="PIRSR000112-2"/>
    </source>
</evidence>
<comment type="catalytic activity">
    <reaction evidence="11">
        <text>sn-glycerol 1-phosphate + NADP(+) = dihydroxyacetone phosphate + NADPH + H(+)</text>
        <dbReference type="Rhea" id="RHEA:21416"/>
        <dbReference type="ChEBI" id="CHEBI:15378"/>
        <dbReference type="ChEBI" id="CHEBI:57642"/>
        <dbReference type="ChEBI" id="CHEBI:57685"/>
        <dbReference type="ChEBI" id="CHEBI:57783"/>
        <dbReference type="ChEBI" id="CHEBI:58349"/>
        <dbReference type="EC" id="1.1.1.261"/>
    </reaction>
</comment>
<name>A0A830GVH2_9CREN</name>
<evidence type="ECO:0000256" key="6">
    <source>
        <dbReference type="ARBA" id="ARBA00023002"/>
    </source>
</evidence>
<dbReference type="GO" id="GO:0046872">
    <property type="term" value="F:metal ion binding"/>
    <property type="evidence" value="ECO:0007669"/>
    <property type="project" value="UniProtKB-KW"/>
</dbReference>
<dbReference type="GO" id="GO:0008654">
    <property type="term" value="P:phospholipid biosynthetic process"/>
    <property type="evidence" value="ECO:0007669"/>
    <property type="project" value="UniProtKB-KW"/>
</dbReference>
<feature type="binding site" evidence="11">
    <location>
        <position position="166"/>
    </location>
    <ligand>
        <name>substrate</name>
    </ligand>
</feature>
<keyword evidence="6 11" id="KW-0560">Oxidoreductase</keyword>
<keyword evidence="16" id="KW-1185">Reference proteome</keyword>
<comment type="subcellular location">
    <subcellularLocation>
        <location evidence="11">Cytoplasm</location>
    </subcellularLocation>
</comment>
<feature type="binding site" evidence="11">
    <location>
        <position position="250"/>
    </location>
    <ligand>
        <name>substrate</name>
    </ligand>
</feature>
<keyword evidence="3 11" id="KW-0479">Metal-binding</keyword>
<keyword evidence="7 11" id="KW-0520">NAD</keyword>
<dbReference type="EC" id="1.1.1.261" evidence="11"/>
<dbReference type="CDD" id="cd08173">
    <property type="entry name" value="Gro1PDH"/>
    <property type="match status" value="1"/>
</dbReference>
<reference evidence="15" key="1">
    <citation type="journal article" date="2014" name="Int. J. Syst. Evol. Microbiol.">
        <title>Complete genome sequence of Corynebacterium casei LMG S-19264T (=DSM 44701T), isolated from a smear-ripened cheese.</title>
        <authorList>
            <consortium name="US DOE Joint Genome Institute (JGI-PGF)"/>
            <person name="Walter F."/>
            <person name="Albersmeier A."/>
            <person name="Kalinowski J."/>
            <person name="Ruckert C."/>
        </authorList>
    </citation>
    <scope>NUCLEOTIDE SEQUENCE</scope>
    <source>
        <strain evidence="15">JCM 10088</strain>
    </source>
</reference>
<keyword evidence="5 11" id="KW-0521">NADP</keyword>
<dbReference type="RefSeq" id="WP_188596179.1">
    <property type="nucleotide sequence ID" value="NZ_BMNL01000002.1"/>
</dbReference>
<evidence type="ECO:0000256" key="5">
    <source>
        <dbReference type="ARBA" id="ARBA00022857"/>
    </source>
</evidence>
<keyword evidence="1 11" id="KW-0963">Cytoplasm</keyword>
<dbReference type="HAMAP" id="MF_00497_A">
    <property type="entry name" value="G1P_dehydrogenase_A"/>
    <property type="match status" value="1"/>
</dbReference>
<evidence type="ECO:0000256" key="11">
    <source>
        <dbReference type="HAMAP-Rule" id="MF_00497"/>
    </source>
</evidence>
<dbReference type="AlphaFoldDB" id="A0A830GVH2"/>
<dbReference type="GO" id="GO:0006650">
    <property type="term" value="P:glycerophospholipid metabolic process"/>
    <property type="evidence" value="ECO:0007669"/>
    <property type="project" value="UniProtKB-UniRule"/>
</dbReference>
<dbReference type="PANTHER" id="PTHR43616">
    <property type="entry name" value="GLYCEROL DEHYDROGENASE"/>
    <property type="match status" value="1"/>
</dbReference>
<proteinExistence type="inferred from homology"/>
<dbReference type="InterPro" id="IPR032837">
    <property type="entry name" value="G1PDH"/>
</dbReference>
<protein>
    <recommendedName>
        <fullName evidence="11">Glycerol-1-phosphate dehydrogenase [NAD(P)+]</fullName>
        <shortName evidence="11">G1P dehydrogenase</shortName>
        <shortName evidence="11">G1PDH</shortName>
        <ecNumber evidence="11">1.1.1.261</ecNumber>
    </recommendedName>
    <alternativeName>
        <fullName evidence="11">Enantiomeric glycerophosphate synthase</fullName>
    </alternativeName>
    <alternativeName>
        <fullName evidence="11">sn-glycerol-1-phosphate dehydrogenase</fullName>
    </alternativeName>
</protein>
<evidence type="ECO:0000256" key="4">
    <source>
        <dbReference type="ARBA" id="ARBA00022833"/>
    </source>
</evidence>
<dbReference type="Proteomes" id="UP000610960">
    <property type="component" value="Unassembled WGS sequence"/>
</dbReference>
<evidence type="ECO:0000256" key="9">
    <source>
        <dbReference type="ARBA" id="ARBA00023209"/>
    </source>
</evidence>
<feature type="binding site" evidence="11">
    <location>
        <position position="166"/>
    </location>
    <ligand>
        <name>Zn(2+)</name>
        <dbReference type="ChEBI" id="CHEBI:29105"/>
        <note>catalytic</note>
    </ligand>
</feature>
<reference evidence="15" key="2">
    <citation type="submission" date="2020-09" db="EMBL/GenBank/DDBJ databases">
        <authorList>
            <person name="Sun Q."/>
            <person name="Ohkuma M."/>
        </authorList>
    </citation>
    <scope>NUCLEOTIDE SEQUENCE</scope>
    <source>
        <strain evidence="15">JCM 10088</strain>
    </source>
</reference>
<comment type="catalytic activity">
    <reaction evidence="11">
        <text>sn-glycerol 1-phosphate + NAD(+) = dihydroxyacetone phosphate + NADH + H(+)</text>
        <dbReference type="Rhea" id="RHEA:21412"/>
        <dbReference type="ChEBI" id="CHEBI:15378"/>
        <dbReference type="ChEBI" id="CHEBI:57540"/>
        <dbReference type="ChEBI" id="CHEBI:57642"/>
        <dbReference type="ChEBI" id="CHEBI:57685"/>
        <dbReference type="ChEBI" id="CHEBI:57945"/>
        <dbReference type="EC" id="1.1.1.261"/>
    </reaction>
</comment>
<feature type="binding site" evidence="11">
    <location>
        <position position="246"/>
    </location>
    <ligand>
        <name>Zn(2+)</name>
        <dbReference type="ChEBI" id="CHEBI:29105"/>
        <note>catalytic</note>
    </ligand>
</feature>
<keyword evidence="10 11" id="KW-1208">Phospholipid metabolism</keyword>
<dbReference type="EMBL" id="BMNL01000002">
    <property type="protein sequence ID" value="GGP20410.1"/>
    <property type="molecule type" value="Genomic_DNA"/>
</dbReference>
<dbReference type="InterPro" id="IPR016205">
    <property type="entry name" value="Glycerol_DH"/>
</dbReference>
<dbReference type="UniPathway" id="UPA00940"/>
<comment type="pathway">
    <text evidence="11">Membrane lipid metabolism; glycerophospholipid metabolism.</text>
</comment>
<dbReference type="PIRSF" id="PIRSF000112">
    <property type="entry name" value="Glycerol_dehydrogenase"/>
    <property type="match status" value="1"/>
</dbReference>
<feature type="binding site" evidence="11">
    <location>
        <position position="266"/>
    </location>
    <ligand>
        <name>Zn(2+)</name>
        <dbReference type="ChEBI" id="CHEBI:29105"/>
        <note>catalytic</note>
    </ligand>
</feature>
<keyword evidence="9 11" id="KW-0594">Phospholipid biosynthesis</keyword>
<feature type="binding site" evidence="12">
    <location>
        <position position="246"/>
    </location>
    <ligand>
        <name>glycerol</name>
        <dbReference type="ChEBI" id="CHEBI:17754"/>
    </ligand>
</feature>
<gene>
    <name evidence="11" type="primary">egsA</name>
    <name evidence="15" type="ORF">GCM10007981_08370</name>
</gene>
<feature type="binding site" evidence="11 14">
    <location>
        <position position="119"/>
    </location>
    <ligand>
        <name>NAD(+)</name>
        <dbReference type="ChEBI" id="CHEBI:57540"/>
    </ligand>
</feature>